<protein>
    <submittedName>
        <fullName evidence="1">Uncharacterized protein</fullName>
    </submittedName>
</protein>
<dbReference type="EMBL" id="BT050997">
    <property type="protein sequence ID" value="ACJ83663.1"/>
    <property type="molecule type" value="mRNA"/>
</dbReference>
<organism evidence="1">
    <name type="scientific">Medicago truncatula</name>
    <name type="common">Barrel medic</name>
    <name type="synonym">Medicago tribuloides</name>
    <dbReference type="NCBI Taxonomy" id="3880"/>
    <lineage>
        <taxon>Eukaryota</taxon>
        <taxon>Viridiplantae</taxon>
        <taxon>Streptophyta</taxon>
        <taxon>Embryophyta</taxon>
        <taxon>Tracheophyta</taxon>
        <taxon>Spermatophyta</taxon>
        <taxon>Magnoliopsida</taxon>
        <taxon>eudicotyledons</taxon>
        <taxon>Gunneridae</taxon>
        <taxon>Pentapetalae</taxon>
        <taxon>rosids</taxon>
        <taxon>fabids</taxon>
        <taxon>Fabales</taxon>
        <taxon>Fabaceae</taxon>
        <taxon>Papilionoideae</taxon>
        <taxon>50 kb inversion clade</taxon>
        <taxon>NPAAA clade</taxon>
        <taxon>Hologalegina</taxon>
        <taxon>IRL clade</taxon>
        <taxon>Trifolieae</taxon>
        <taxon>Medicago</taxon>
    </lineage>
</organism>
<feature type="non-terminal residue" evidence="1">
    <location>
        <position position="49"/>
    </location>
</feature>
<accession>B7FG47</accession>
<dbReference type="AlphaFoldDB" id="B7FG47"/>
<proteinExistence type="evidence at transcript level"/>
<sequence length="49" mass="5722">MEKCITTTKAIEERVYSTQLQQYREMLVELSQVVIVLPVGVEEYPIICF</sequence>
<name>B7FG47_MEDTR</name>
<evidence type="ECO:0000313" key="1">
    <source>
        <dbReference type="EMBL" id="ACJ83663.1"/>
    </source>
</evidence>
<reference evidence="1" key="1">
    <citation type="submission" date="2008-12" db="EMBL/GenBank/DDBJ databases">
        <title>Medicago truncatula full length cdna cloning project.</title>
        <authorList>
            <person name="Moskal W."/>
            <person name="Chan A."/>
            <person name="Cheung F."/>
            <person name="Xiao Y."/>
            <person name="Town C.D."/>
        </authorList>
    </citation>
    <scope>NUCLEOTIDE SEQUENCE</scope>
</reference>